<sequence length="120" mass="12830">MNLPVQIFTGATVLDTVLVWLSAGAFLTGAIVNMSGHQKIRAGFVQLGFPFWWCWVTAALELLTAVLLVTAGIRYIGVALGACIMLAAIAAIVRIRNYRELPPPVVFLLLLVLAGVSGHV</sequence>
<evidence type="ECO:0008006" key="8">
    <source>
        <dbReference type="Google" id="ProtNLM"/>
    </source>
</evidence>
<evidence type="ECO:0000256" key="5">
    <source>
        <dbReference type="SAM" id="Phobius"/>
    </source>
</evidence>
<dbReference type="Pfam" id="PF13564">
    <property type="entry name" value="DoxX_2"/>
    <property type="match status" value="1"/>
</dbReference>
<evidence type="ECO:0000256" key="3">
    <source>
        <dbReference type="ARBA" id="ARBA00022989"/>
    </source>
</evidence>
<proteinExistence type="predicted"/>
<reference evidence="6 7" key="1">
    <citation type="journal article" date="2020" name="Genome Biol. Evol.">
        <title>Rhizobium dioscoreae sp. nov., a plant growth-promoting bacterium isolated from yam (Dioscorea species).</title>
        <authorList>
            <person name="Ouyabe M."/>
            <person name="Tanaka N."/>
            <person name="Shiwa Y."/>
            <person name="Fujita N."/>
            <person name="Kikuno H."/>
            <person name="Babil P."/>
            <person name="Shiwachi H."/>
        </authorList>
    </citation>
    <scope>NUCLEOTIDE SEQUENCE [LARGE SCALE GENOMIC DNA]</scope>
    <source>
        <strain evidence="6 7">S-93</strain>
    </source>
</reference>
<comment type="caution">
    <text evidence="6">The sequence shown here is derived from an EMBL/GenBank/DDBJ whole genome shotgun (WGS) entry which is preliminary data.</text>
</comment>
<evidence type="ECO:0000256" key="4">
    <source>
        <dbReference type="ARBA" id="ARBA00023136"/>
    </source>
</evidence>
<feature type="transmembrane region" description="Helical" evidence="5">
    <location>
        <begin position="6"/>
        <end position="32"/>
    </location>
</feature>
<dbReference type="RefSeq" id="WP_113353281.1">
    <property type="nucleotide sequence ID" value="NZ_BLAI01000001.1"/>
</dbReference>
<accession>A0ABQ0Z6M0</accession>
<evidence type="ECO:0000313" key="6">
    <source>
        <dbReference type="EMBL" id="GES51196.1"/>
    </source>
</evidence>
<protein>
    <recommendedName>
        <fullName evidence="8">DoxX-like protein</fullName>
    </recommendedName>
</protein>
<feature type="transmembrane region" description="Helical" evidence="5">
    <location>
        <begin position="44"/>
        <end position="69"/>
    </location>
</feature>
<keyword evidence="4 5" id="KW-0472">Membrane</keyword>
<comment type="subcellular location">
    <subcellularLocation>
        <location evidence="1">Membrane</location>
        <topology evidence="1">Multi-pass membrane protein</topology>
    </subcellularLocation>
</comment>
<evidence type="ECO:0000256" key="2">
    <source>
        <dbReference type="ARBA" id="ARBA00022692"/>
    </source>
</evidence>
<organism evidence="6 7">
    <name type="scientific">Rhizobium dioscoreae</name>
    <dbReference type="NCBI Taxonomy" id="2653122"/>
    <lineage>
        <taxon>Bacteria</taxon>
        <taxon>Pseudomonadati</taxon>
        <taxon>Pseudomonadota</taxon>
        <taxon>Alphaproteobacteria</taxon>
        <taxon>Hyphomicrobiales</taxon>
        <taxon>Rhizobiaceae</taxon>
        <taxon>Rhizobium/Agrobacterium group</taxon>
        <taxon>Rhizobium</taxon>
    </lineage>
</organism>
<dbReference type="EMBL" id="BLAJ01000004">
    <property type="protein sequence ID" value="GES51196.1"/>
    <property type="molecule type" value="Genomic_DNA"/>
</dbReference>
<keyword evidence="7" id="KW-1185">Reference proteome</keyword>
<dbReference type="Proteomes" id="UP000390335">
    <property type="component" value="Unassembled WGS sequence"/>
</dbReference>
<keyword evidence="2 5" id="KW-0812">Transmembrane</keyword>
<name>A0ABQ0Z6M0_9HYPH</name>
<evidence type="ECO:0000313" key="7">
    <source>
        <dbReference type="Proteomes" id="UP000390335"/>
    </source>
</evidence>
<dbReference type="InterPro" id="IPR032808">
    <property type="entry name" value="DoxX"/>
</dbReference>
<evidence type="ECO:0000256" key="1">
    <source>
        <dbReference type="ARBA" id="ARBA00004141"/>
    </source>
</evidence>
<keyword evidence="3 5" id="KW-1133">Transmembrane helix</keyword>
<gene>
    <name evidence="6" type="ORF">RsS93_38100</name>
</gene>
<feature type="transmembrane region" description="Helical" evidence="5">
    <location>
        <begin position="75"/>
        <end position="94"/>
    </location>
</feature>